<dbReference type="Proteomes" id="UP000248198">
    <property type="component" value="Unassembled WGS sequence"/>
</dbReference>
<gene>
    <name evidence="2" type="ORF">B0O44_11122</name>
</gene>
<keyword evidence="1" id="KW-1133">Transmembrane helix</keyword>
<dbReference type="EMBL" id="QKLU01000011">
    <property type="protein sequence ID" value="PYF68844.1"/>
    <property type="molecule type" value="Genomic_DNA"/>
</dbReference>
<sequence>MKDPELPPFVKSWKQFYRLLIIWLAVLILLFYLFTKYFE</sequence>
<dbReference type="AlphaFoldDB" id="A0A318UDQ4"/>
<evidence type="ECO:0000256" key="1">
    <source>
        <dbReference type="SAM" id="Phobius"/>
    </source>
</evidence>
<keyword evidence="1" id="KW-0812">Transmembrane</keyword>
<accession>A0A318UDQ4</accession>
<proteinExistence type="predicted"/>
<keyword evidence="3" id="KW-1185">Reference proteome</keyword>
<keyword evidence="1" id="KW-0472">Membrane</keyword>
<evidence type="ECO:0000313" key="2">
    <source>
        <dbReference type="EMBL" id="PYF68844.1"/>
    </source>
</evidence>
<evidence type="ECO:0000313" key="3">
    <source>
        <dbReference type="Proteomes" id="UP000248198"/>
    </source>
</evidence>
<reference evidence="2 3" key="1">
    <citation type="submission" date="2018-06" db="EMBL/GenBank/DDBJ databases">
        <title>Genomic Encyclopedia of Archaeal and Bacterial Type Strains, Phase II (KMG-II): from individual species to whole genera.</title>
        <authorList>
            <person name="Goeker M."/>
        </authorList>
    </citation>
    <scope>NUCLEOTIDE SEQUENCE [LARGE SCALE GENOMIC DNA]</scope>
    <source>
        <strain evidence="2 3">DSM 27372</strain>
    </source>
</reference>
<name>A0A318UDQ4_9SPHI</name>
<feature type="transmembrane region" description="Helical" evidence="1">
    <location>
        <begin position="16"/>
        <end position="34"/>
    </location>
</feature>
<protein>
    <submittedName>
        <fullName evidence="2">Uncharacterized protein</fullName>
    </submittedName>
</protein>
<organism evidence="2 3">
    <name type="scientific">Pedobacter nutrimenti</name>
    <dbReference type="NCBI Taxonomy" id="1241337"/>
    <lineage>
        <taxon>Bacteria</taxon>
        <taxon>Pseudomonadati</taxon>
        <taxon>Bacteroidota</taxon>
        <taxon>Sphingobacteriia</taxon>
        <taxon>Sphingobacteriales</taxon>
        <taxon>Sphingobacteriaceae</taxon>
        <taxon>Pedobacter</taxon>
    </lineage>
</organism>
<comment type="caution">
    <text evidence="2">The sequence shown here is derived from an EMBL/GenBank/DDBJ whole genome shotgun (WGS) entry which is preliminary data.</text>
</comment>